<dbReference type="Proteomes" id="UP000444721">
    <property type="component" value="Unassembled WGS sequence"/>
</dbReference>
<feature type="domain" description="Histone chaperone RTT106/FACT complex subunit SPT16-like middle" evidence="11">
    <location>
        <begin position="371"/>
        <end position="464"/>
    </location>
</feature>
<gene>
    <name evidence="12" type="ORF">FDP41_004699</name>
</gene>
<comment type="similarity">
    <text evidence="1 9">Belongs to the SSRP1 family.</text>
</comment>
<evidence type="ECO:0000256" key="10">
    <source>
        <dbReference type="SAM" id="MobiDB-lite"/>
    </source>
</evidence>
<dbReference type="InterPro" id="IPR048993">
    <property type="entry name" value="SSRP1-like_PH1"/>
</dbReference>
<organism evidence="12 13">
    <name type="scientific">Naegleria fowleri</name>
    <name type="common">Brain eating amoeba</name>
    <dbReference type="NCBI Taxonomy" id="5763"/>
    <lineage>
        <taxon>Eukaryota</taxon>
        <taxon>Discoba</taxon>
        <taxon>Heterolobosea</taxon>
        <taxon>Tetramitia</taxon>
        <taxon>Eutetramitia</taxon>
        <taxon>Vahlkampfiidae</taxon>
        <taxon>Naegleria</taxon>
    </lineage>
</organism>
<dbReference type="InterPro" id="IPR035417">
    <property type="entry name" value="SSRP1/POB3_N"/>
</dbReference>
<dbReference type="FunFam" id="2.30.29.150:FF:000001">
    <property type="entry name" value="Fact complex subunit ssrp1"/>
    <property type="match status" value="1"/>
</dbReference>
<dbReference type="GeneID" id="68111917"/>
<dbReference type="GO" id="GO:0042393">
    <property type="term" value="F:histone binding"/>
    <property type="evidence" value="ECO:0007669"/>
    <property type="project" value="TreeGrafter"/>
</dbReference>
<dbReference type="InterPro" id="IPR011993">
    <property type="entry name" value="PH-like_dom_sf"/>
</dbReference>
<dbReference type="SMART" id="SM01287">
    <property type="entry name" value="Rtt106"/>
    <property type="match status" value="1"/>
</dbReference>
<comment type="caution">
    <text evidence="12">The sequence shown here is derived from an EMBL/GenBank/DDBJ whole genome shotgun (WGS) entry which is preliminary data.</text>
</comment>
<keyword evidence="6 9" id="KW-0804">Transcription</keyword>
<dbReference type="Pfam" id="PF03531">
    <property type="entry name" value="SSrecog"/>
    <property type="match status" value="1"/>
</dbReference>
<evidence type="ECO:0000256" key="3">
    <source>
        <dbReference type="ARBA" id="ARBA00022705"/>
    </source>
</evidence>
<dbReference type="PRINTS" id="PR00887">
    <property type="entry name" value="SSRCOGNITION"/>
</dbReference>
<dbReference type="RefSeq" id="XP_044560736.1">
    <property type="nucleotide sequence ID" value="XM_044708140.1"/>
</dbReference>
<dbReference type="Pfam" id="PF17292">
    <property type="entry name" value="POB3_N"/>
    <property type="match status" value="1"/>
</dbReference>
<keyword evidence="8 9" id="KW-0539">Nucleus</keyword>
<evidence type="ECO:0000256" key="5">
    <source>
        <dbReference type="ARBA" id="ARBA00023015"/>
    </source>
</evidence>
<accession>A0A6A5BDR0</accession>
<feature type="compositionally biased region" description="Acidic residues" evidence="10">
    <location>
        <begin position="495"/>
        <end position="507"/>
    </location>
</feature>
<name>A0A6A5BDR0_NAEFO</name>
<dbReference type="VEuPathDB" id="AmoebaDB:NfTy_084640"/>
<feature type="compositionally biased region" description="Basic and acidic residues" evidence="10">
    <location>
        <begin position="508"/>
        <end position="529"/>
    </location>
</feature>
<feature type="compositionally biased region" description="Acidic residues" evidence="10">
    <location>
        <begin position="477"/>
        <end position="488"/>
    </location>
</feature>
<protein>
    <recommendedName>
        <fullName evidence="9">FACT complex subunit SSRP1</fullName>
    </recommendedName>
</protein>
<dbReference type="Gene3D" id="2.30.29.150">
    <property type="match status" value="1"/>
</dbReference>
<dbReference type="CDD" id="cd13231">
    <property type="entry name" value="PH2_SSRP1-like"/>
    <property type="match status" value="1"/>
</dbReference>
<keyword evidence="13" id="KW-1185">Reference proteome</keyword>
<dbReference type="GO" id="GO:0006260">
    <property type="term" value="P:DNA replication"/>
    <property type="evidence" value="ECO:0007669"/>
    <property type="project" value="UniProtKB-KW"/>
</dbReference>
<dbReference type="CDD" id="cd13230">
    <property type="entry name" value="PH1_SSRP1-like"/>
    <property type="match status" value="1"/>
</dbReference>
<dbReference type="OrthoDB" id="498543at2759"/>
<dbReference type="GO" id="GO:0003677">
    <property type="term" value="F:DNA binding"/>
    <property type="evidence" value="ECO:0007669"/>
    <property type="project" value="InterPro"/>
</dbReference>
<evidence type="ECO:0000256" key="9">
    <source>
        <dbReference type="RuleBase" id="RU364013"/>
    </source>
</evidence>
<evidence type="ECO:0000256" key="1">
    <source>
        <dbReference type="ARBA" id="ARBA00010060"/>
    </source>
</evidence>
<sequence>MASKEFNSILLGRTAGPQGTLTVDAKKDETFIWKPIGNEAIISSGSSVVKKNEIEKFEWLYTTKGYCLRIWKDNEDMVEYIGFKESDYDALESQITQLQLEKDKPFNKVDACLTGVNWGKPLIKGNNMTMYFDNKEMFTISLSDDVKNCQNIPKNSELVLEFRDDEPADKNSIQLTEIRLVCPEDAEEDGATEDGTKEKSTEKKQNPLSAEALHEEIAKRTAFSNDTANAIASFSQMPVVIPRGKYNVDLYKNNLRLYGRTYVHKIFYKQISTLFLLPKPDDKHMYLVISLDVPVRQGQKSHFHIVFQFEKEAKIKPTDPLQLNFDPNDYPKDALSPTMSGKTYEVFAKVLRALTGKKLIGPGKYNSFNDKKGIKCSLKANEGFLFFLEKSIFFLHKPVIYLRHDEIKSIKFQRADTTGSGSRFFDLVFVLKNGKNHTFSNIDKNEYDSLAEFLPSKGLNVENIISREQPNINEILGGEDDEEDDEDFVDSKSDEDAEEEEDDDDEFEKFVEEKDALQSETEALLKDAGDIDDLSSKKRKKATSSSTGGDASDPKAKKKKQ</sequence>
<evidence type="ECO:0000313" key="12">
    <source>
        <dbReference type="EMBL" id="KAF0976023.1"/>
    </source>
</evidence>
<dbReference type="Gene3D" id="2.30.29.220">
    <property type="entry name" value="Structure-specific recognition protein (SSRP1)"/>
    <property type="match status" value="1"/>
</dbReference>
<evidence type="ECO:0000313" key="13">
    <source>
        <dbReference type="Proteomes" id="UP000444721"/>
    </source>
</evidence>
<evidence type="ECO:0000256" key="6">
    <source>
        <dbReference type="ARBA" id="ARBA00023163"/>
    </source>
</evidence>
<dbReference type="InterPro" id="IPR000969">
    <property type="entry name" value="SSRP1/POB3"/>
</dbReference>
<evidence type="ECO:0000256" key="8">
    <source>
        <dbReference type="ARBA" id="ARBA00023242"/>
    </source>
</evidence>
<evidence type="ECO:0000259" key="11">
    <source>
        <dbReference type="SMART" id="SM01287"/>
    </source>
</evidence>
<dbReference type="Pfam" id="PF08512">
    <property type="entry name" value="Rttp106-like_middle"/>
    <property type="match status" value="1"/>
</dbReference>
<keyword evidence="2 9" id="KW-0158">Chromosome</keyword>
<dbReference type="InterPro" id="IPR050454">
    <property type="entry name" value="RTT106/SSRP1_HistChap/FACT"/>
</dbReference>
<dbReference type="Pfam" id="PF21103">
    <property type="entry name" value="PH1_SSRP1-like"/>
    <property type="match status" value="1"/>
</dbReference>
<dbReference type="SUPFAM" id="SSF50729">
    <property type="entry name" value="PH domain-like"/>
    <property type="match status" value="1"/>
</dbReference>
<evidence type="ECO:0000256" key="2">
    <source>
        <dbReference type="ARBA" id="ARBA00022454"/>
    </source>
</evidence>
<dbReference type="GO" id="GO:0006281">
    <property type="term" value="P:DNA repair"/>
    <property type="evidence" value="ECO:0007669"/>
    <property type="project" value="UniProtKB-KW"/>
</dbReference>
<feature type="region of interest" description="Disordered" evidence="10">
    <location>
        <begin position="470"/>
        <end position="561"/>
    </location>
</feature>
<dbReference type="Gene3D" id="2.30.29.30">
    <property type="entry name" value="Pleckstrin-homology domain (PH domain)/Phosphotyrosine-binding domain (PTB)"/>
    <property type="match status" value="2"/>
</dbReference>
<dbReference type="OMA" id="QVVTKIF"/>
<dbReference type="InterPro" id="IPR013719">
    <property type="entry name" value="RTT106/SPT16-like_middle_dom"/>
</dbReference>
<dbReference type="InterPro" id="IPR024954">
    <property type="entry name" value="SSRP1_DD"/>
</dbReference>
<dbReference type="PANTHER" id="PTHR45849">
    <property type="entry name" value="FACT COMPLEX SUBUNIT SSRP1"/>
    <property type="match status" value="1"/>
</dbReference>
<evidence type="ECO:0000256" key="4">
    <source>
        <dbReference type="ARBA" id="ARBA00022763"/>
    </source>
</evidence>
<dbReference type="PANTHER" id="PTHR45849:SF1">
    <property type="entry name" value="FACT COMPLEX SUBUNIT SSRP1"/>
    <property type="match status" value="1"/>
</dbReference>
<dbReference type="VEuPathDB" id="AmoebaDB:NF0126720"/>
<comment type="function">
    <text evidence="9">Component of the FACT complex, a general chromatin factor that acts to reorganize nucleosomes. The FACT complex is involved in multiple processes that require DNA as a template such as mRNA elongation, DNA replication and DNA repair. During transcription elongation the FACT complex acts as a histone chaperone that both destabilizes and restores nucleosomal structure. It facilitates the passage of RNA polymerase II and transcription by promoting the dissociation of one histone H2A-H2B dimer from the nucleosome, then subsequently promotes the reestablishment of the nucleosome following the passage of RNA polymerase II.</text>
</comment>
<dbReference type="EMBL" id="VFQX01000041">
    <property type="protein sequence ID" value="KAF0976023.1"/>
    <property type="molecule type" value="Genomic_DNA"/>
</dbReference>
<feature type="region of interest" description="Disordered" evidence="10">
    <location>
        <begin position="184"/>
        <end position="209"/>
    </location>
</feature>
<reference evidence="12 13" key="1">
    <citation type="journal article" date="2019" name="Sci. Rep.">
        <title>Nanopore sequencing improves the draft genome of the human pathogenic amoeba Naegleria fowleri.</title>
        <authorList>
            <person name="Liechti N."/>
            <person name="Schurch N."/>
            <person name="Bruggmann R."/>
            <person name="Wittwer M."/>
        </authorList>
    </citation>
    <scope>NUCLEOTIDE SEQUENCE [LARGE SCALE GENOMIC DNA]</scope>
    <source>
        <strain evidence="12 13">ATCC 30894</strain>
    </source>
</reference>
<dbReference type="AlphaFoldDB" id="A0A6A5BDR0"/>
<evidence type="ECO:0000256" key="7">
    <source>
        <dbReference type="ARBA" id="ARBA00023204"/>
    </source>
</evidence>
<keyword evidence="4 9" id="KW-0227">DNA damage</keyword>
<dbReference type="VEuPathDB" id="AmoebaDB:FDP41_004699"/>
<dbReference type="GO" id="GO:0031491">
    <property type="term" value="F:nucleosome binding"/>
    <property type="evidence" value="ECO:0007669"/>
    <property type="project" value="TreeGrafter"/>
</dbReference>
<keyword evidence="5 9" id="KW-0805">Transcription regulation</keyword>
<keyword evidence="7 9" id="KW-0234">DNA repair</keyword>
<proteinExistence type="inferred from homology"/>
<dbReference type="GO" id="GO:0035101">
    <property type="term" value="C:FACT complex"/>
    <property type="evidence" value="ECO:0007669"/>
    <property type="project" value="TreeGrafter"/>
</dbReference>
<dbReference type="InterPro" id="IPR038167">
    <property type="entry name" value="SSRP1_sf"/>
</dbReference>
<feature type="compositionally biased region" description="Basic and acidic residues" evidence="10">
    <location>
        <begin position="194"/>
        <end position="205"/>
    </location>
</feature>
<comment type="subcellular location">
    <subcellularLocation>
        <location evidence="9">Nucleus</location>
    </subcellularLocation>
    <subcellularLocation>
        <location evidence="9">Chromosome</location>
    </subcellularLocation>
</comment>
<keyword evidence="3 9" id="KW-0235">DNA replication</keyword>